<dbReference type="PANTHER" id="PTHR46244:SF6">
    <property type="entry name" value="PHOSPHOENOLPYRUVATE-PROTEIN PHOSPHOTRANSFERASE"/>
    <property type="match status" value="1"/>
</dbReference>
<evidence type="ECO:0000313" key="25">
    <source>
        <dbReference type="Proteomes" id="UP000598174"/>
    </source>
</evidence>
<dbReference type="Pfam" id="PF05524">
    <property type="entry name" value="PEP-utilisers_N"/>
    <property type="match status" value="1"/>
</dbReference>
<dbReference type="Gene3D" id="3.30.1340.10">
    <property type="entry name" value="HPr-like"/>
    <property type="match status" value="1"/>
</dbReference>
<accession>A0A919MK50</accession>
<keyword evidence="25" id="KW-1185">Reference proteome</keyword>
<proteinExistence type="inferred from homology"/>
<feature type="compositionally biased region" description="Pro residues" evidence="20">
    <location>
        <begin position="137"/>
        <end position="148"/>
    </location>
</feature>
<dbReference type="NCBIfam" id="TIGR02364">
    <property type="entry name" value="dha_pts"/>
    <property type="match status" value="1"/>
</dbReference>
<reference evidence="24" key="1">
    <citation type="submission" date="2021-01" db="EMBL/GenBank/DDBJ databases">
        <title>Whole genome shotgun sequence of Actinoplanes ferrugineus NBRC 15555.</title>
        <authorList>
            <person name="Komaki H."/>
            <person name="Tamura T."/>
        </authorList>
    </citation>
    <scope>NUCLEOTIDE SEQUENCE</scope>
    <source>
        <strain evidence="24">NBRC 15555</strain>
    </source>
</reference>
<dbReference type="PRINTS" id="PR00107">
    <property type="entry name" value="PHOSPHOCPHPR"/>
</dbReference>
<dbReference type="SUPFAM" id="SSF53062">
    <property type="entry name" value="PTS system fructose IIA component-like"/>
    <property type="match status" value="1"/>
</dbReference>
<evidence type="ECO:0000256" key="13">
    <source>
        <dbReference type="ARBA" id="ARBA00022597"/>
    </source>
</evidence>
<dbReference type="Gene3D" id="3.40.50.510">
    <property type="entry name" value="Phosphotransferase system, mannose-type IIA component"/>
    <property type="match status" value="1"/>
</dbReference>
<dbReference type="InterPro" id="IPR001020">
    <property type="entry name" value="PTS_HPr_His_P_site"/>
</dbReference>
<organism evidence="24 25">
    <name type="scientific">Paractinoplanes ferrugineus</name>
    <dbReference type="NCBI Taxonomy" id="113564"/>
    <lineage>
        <taxon>Bacteria</taxon>
        <taxon>Bacillati</taxon>
        <taxon>Actinomycetota</taxon>
        <taxon>Actinomycetes</taxon>
        <taxon>Micromonosporales</taxon>
        <taxon>Micromonosporaceae</taxon>
        <taxon>Paractinoplanes</taxon>
    </lineage>
</organism>
<dbReference type="GO" id="GO:0016020">
    <property type="term" value="C:membrane"/>
    <property type="evidence" value="ECO:0007669"/>
    <property type="project" value="InterPro"/>
</dbReference>
<dbReference type="SUPFAM" id="SSF47831">
    <property type="entry name" value="Enzyme I of the PEP:sugar phosphotransferase system HPr-binding (sub)domain"/>
    <property type="match status" value="1"/>
</dbReference>
<evidence type="ECO:0000256" key="8">
    <source>
        <dbReference type="ARBA" id="ARBA00012095"/>
    </source>
</evidence>
<dbReference type="Gene3D" id="3.20.20.60">
    <property type="entry name" value="Phosphoenolpyruvate-binding domains"/>
    <property type="match status" value="1"/>
</dbReference>
<dbReference type="EC" id="2.7.3.9" evidence="9"/>
<comment type="cofactor">
    <cofactor evidence="3">
        <name>Mg(2+)</name>
        <dbReference type="ChEBI" id="CHEBI:18420"/>
    </cofactor>
</comment>
<comment type="similarity">
    <text evidence="7">Belongs to the PEP-utilizing enzyme family.</text>
</comment>
<evidence type="ECO:0000256" key="11">
    <source>
        <dbReference type="ARBA" id="ARBA00022448"/>
    </source>
</evidence>
<dbReference type="InterPro" id="IPR015813">
    <property type="entry name" value="Pyrv/PenolPyrv_kinase-like_dom"/>
</dbReference>
<evidence type="ECO:0000256" key="6">
    <source>
        <dbReference type="ARBA" id="ARBA00004496"/>
    </source>
</evidence>
<dbReference type="GO" id="GO:0046872">
    <property type="term" value="F:metal ion binding"/>
    <property type="evidence" value="ECO:0007669"/>
    <property type="project" value="UniProtKB-KW"/>
</dbReference>
<keyword evidence="15" id="KW-0598">Phosphotransferase system</keyword>
<dbReference type="AlphaFoldDB" id="A0A919MK50"/>
<evidence type="ECO:0000256" key="10">
    <source>
        <dbReference type="ARBA" id="ARBA00020422"/>
    </source>
</evidence>
<dbReference type="EMBL" id="BOMM01000020">
    <property type="protein sequence ID" value="GIE10832.1"/>
    <property type="molecule type" value="Genomic_DNA"/>
</dbReference>
<dbReference type="PROSITE" id="PS00369">
    <property type="entry name" value="PTS_HPR_HIS"/>
    <property type="match status" value="1"/>
</dbReference>
<dbReference type="EC" id="2.7.1.121" evidence="8"/>
<evidence type="ECO:0000256" key="15">
    <source>
        <dbReference type="ARBA" id="ARBA00022683"/>
    </source>
</evidence>
<feature type="chain" id="PRO_5038011011" description="Phosphocarrier protein HPr" evidence="21">
    <location>
        <begin position="22"/>
        <end position="827"/>
    </location>
</feature>
<feature type="region of interest" description="Disordered" evidence="20">
    <location>
        <begin position="257"/>
        <end position="316"/>
    </location>
</feature>
<dbReference type="Pfam" id="PF03610">
    <property type="entry name" value="EIIA-man"/>
    <property type="match status" value="1"/>
</dbReference>
<protein>
    <recommendedName>
        <fullName evidence="10">Phosphocarrier protein HPr</fullName>
        <ecNumber evidence="8">2.7.1.121</ecNumber>
        <ecNumber evidence="9">2.7.3.9</ecNumber>
    </recommendedName>
</protein>
<feature type="signal peptide" evidence="21">
    <location>
        <begin position="1"/>
        <end position="21"/>
    </location>
</feature>
<dbReference type="SUPFAM" id="SSF51621">
    <property type="entry name" value="Phosphoenolpyruvate/pyruvate domain"/>
    <property type="match status" value="1"/>
</dbReference>
<dbReference type="SUPFAM" id="SSF55594">
    <property type="entry name" value="HPr-like"/>
    <property type="match status" value="1"/>
</dbReference>
<dbReference type="PROSITE" id="PS51350">
    <property type="entry name" value="PTS_HPR_DOM"/>
    <property type="match status" value="1"/>
</dbReference>
<keyword evidence="11" id="KW-0813">Transport</keyword>
<dbReference type="GO" id="GO:0047324">
    <property type="term" value="F:phosphoenolpyruvate-glycerone phosphotransferase activity"/>
    <property type="evidence" value="ECO:0007669"/>
    <property type="project" value="UniProtKB-EC"/>
</dbReference>
<keyword evidence="14" id="KW-0808">Transferase</keyword>
<keyword evidence="17" id="KW-0418">Kinase</keyword>
<dbReference type="NCBIfam" id="TIGR01417">
    <property type="entry name" value="PTS_I_fam"/>
    <property type="match status" value="1"/>
</dbReference>
<evidence type="ECO:0000256" key="12">
    <source>
        <dbReference type="ARBA" id="ARBA00022490"/>
    </source>
</evidence>
<keyword evidence="18" id="KW-0460">Magnesium</keyword>
<evidence type="ECO:0000256" key="19">
    <source>
        <dbReference type="ARBA" id="ARBA00046577"/>
    </source>
</evidence>
<dbReference type="InterPro" id="IPR040442">
    <property type="entry name" value="Pyrv_kinase-like_dom_sf"/>
</dbReference>
<comment type="subunit">
    <text evidence="19">Homodimer. The dihydroxyacetone kinase complex is composed of a homodimer of DhaM, a homodimer of DhaK and the subunit DhaL.</text>
</comment>
<evidence type="ECO:0000259" key="23">
    <source>
        <dbReference type="PROSITE" id="PS51350"/>
    </source>
</evidence>
<dbReference type="GO" id="GO:0008965">
    <property type="term" value="F:phosphoenolpyruvate-protein phosphotransferase activity"/>
    <property type="evidence" value="ECO:0007669"/>
    <property type="project" value="UniProtKB-EC"/>
</dbReference>
<evidence type="ECO:0000256" key="1">
    <source>
        <dbReference type="ARBA" id="ARBA00000683"/>
    </source>
</evidence>
<dbReference type="PROSITE" id="PS51096">
    <property type="entry name" value="PTS_EIIA_TYPE_4"/>
    <property type="match status" value="1"/>
</dbReference>
<feature type="domain" description="PTS EIIA type-4" evidence="22">
    <location>
        <begin position="1"/>
        <end position="130"/>
    </location>
</feature>
<dbReference type="InterPro" id="IPR035895">
    <property type="entry name" value="HPr-like_sf"/>
</dbReference>
<evidence type="ECO:0000256" key="7">
    <source>
        <dbReference type="ARBA" id="ARBA00007837"/>
    </source>
</evidence>
<dbReference type="InterPro" id="IPR000032">
    <property type="entry name" value="HPr-like"/>
</dbReference>
<name>A0A919MK50_9ACTN</name>
<dbReference type="SUPFAM" id="SSF52009">
    <property type="entry name" value="Phosphohistidine domain"/>
    <property type="match status" value="1"/>
</dbReference>
<comment type="subcellular location">
    <subcellularLocation>
        <location evidence="6">Cytoplasm</location>
    </subcellularLocation>
</comment>
<comment type="caution">
    <text evidence="24">The sequence shown here is derived from an EMBL/GenBank/DDBJ whole genome shotgun (WGS) entry which is preliminary data.</text>
</comment>
<evidence type="ECO:0000256" key="17">
    <source>
        <dbReference type="ARBA" id="ARBA00022777"/>
    </source>
</evidence>
<dbReference type="InterPro" id="IPR023151">
    <property type="entry name" value="PEP_util_CS"/>
</dbReference>
<keyword evidence="21" id="KW-0732">Signal</keyword>
<dbReference type="PANTHER" id="PTHR46244">
    <property type="entry name" value="PHOSPHOENOLPYRUVATE-PROTEIN PHOSPHOTRANSFERASE"/>
    <property type="match status" value="1"/>
</dbReference>
<dbReference type="InterPro" id="IPR036637">
    <property type="entry name" value="Phosphohistidine_dom_sf"/>
</dbReference>
<dbReference type="InterPro" id="IPR008279">
    <property type="entry name" value="PEP-util_enz_mobile_dom"/>
</dbReference>
<dbReference type="Pfam" id="PF00391">
    <property type="entry name" value="PEP-utilizers"/>
    <property type="match status" value="1"/>
</dbReference>
<evidence type="ECO:0000256" key="5">
    <source>
        <dbReference type="ARBA" id="ARBA00003681"/>
    </source>
</evidence>
<evidence type="ECO:0000256" key="9">
    <source>
        <dbReference type="ARBA" id="ARBA00012232"/>
    </source>
</evidence>
<evidence type="ECO:0000256" key="3">
    <source>
        <dbReference type="ARBA" id="ARBA00001946"/>
    </source>
</evidence>
<dbReference type="InterPro" id="IPR050499">
    <property type="entry name" value="PEP-utilizing_PTS_enzyme"/>
</dbReference>
<dbReference type="InterPro" id="IPR012844">
    <property type="entry name" value="DhaM_N"/>
</dbReference>
<evidence type="ECO:0000256" key="14">
    <source>
        <dbReference type="ARBA" id="ARBA00022679"/>
    </source>
</evidence>
<evidence type="ECO:0000313" key="24">
    <source>
        <dbReference type="EMBL" id="GIE10832.1"/>
    </source>
</evidence>
<dbReference type="CDD" id="cd00367">
    <property type="entry name" value="PTS-HPr_like"/>
    <property type="match status" value="1"/>
</dbReference>
<dbReference type="RefSeq" id="WP_203817388.1">
    <property type="nucleotide sequence ID" value="NZ_BAAABP010000039.1"/>
</dbReference>
<keyword evidence="13" id="KW-0762">Sugar transport</keyword>
<feature type="domain" description="HPr" evidence="23">
    <location>
        <begin position="162"/>
        <end position="252"/>
    </location>
</feature>
<comment type="catalytic activity">
    <reaction evidence="2">
        <text>dihydroxyacetone + phosphoenolpyruvate = dihydroxyacetone phosphate + pyruvate</text>
        <dbReference type="Rhea" id="RHEA:18381"/>
        <dbReference type="ChEBI" id="CHEBI:15361"/>
        <dbReference type="ChEBI" id="CHEBI:16016"/>
        <dbReference type="ChEBI" id="CHEBI:57642"/>
        <dbReference type="ChEBI" id="CHEBI:58702"/>
        <dbReference type="EC" id="2.7.1.121"/>
    </reaction>
</comment>
<dbReference type="InterPro" id="IPR036618">
    <property type="entry name" value="PtsI_HPr-bd_sf"/>
</dbReference>
<dbReference type="PROSITE" id="PS00742">
    <property type="entry name" value="PEP_ENZYMES_2"/>
    <property type="match status" value="1"/>
</dbReference>
<dbReference type="InterPro" id="IPR000121">
    <property type="entry name" value="PEP_util_C"/>
</dbReference>
<dbReference type="PRINTS" id="PR01736">
    <property type="entry name" value="PHPHTRNFRASE"/>
</dbReference>
<gene>
    <name evidence="24" type="ORF">Afe05nite_26720</name>
</gene>
<dbReference type="InterPro" id="IPR008731">
    <property type="entry name" value="PTS_EIN"/>
</dbReference>
<dbReference type="Pfam" id="PF02896">
    <property type="entry name" value="PEP-utilizers_C"/>
    <property type="match status" value="1"/>
</dbReference>
<evidence type="ECO:0000256" key="18">
    <source>
        <dbReference type="ARBA" id="ARBA00022842"/>
    </source>
</evidence>
<dbReference type="GO" id="GO:0009401">
    <property type="term" value="P:phosphoenolpyruvate-dependent sugar phosphotransferase system"/>
    <property type="evidence" value="ECO:0007669"/>
    <property type="project" value="UniProtKB-KW"/>
</dbReference>
<comment type="function">
    <text evidence="5">General (non sugar-specific) component of the phosphoenolpyruvate-dependent sugar phosphotransferase system (sugar PTS). This major carbohydrate active-transport system catalyzes the phosphorylation of incoming sugar substrates concomitantly with their translocation across the cell membrane. The phosphoryl group from phosphoenolpyruvate (PEP) is transferred to the phosphoryl carrier protein HPr by enzyme I. Phospho-HPr then transfers it to the PTS EIIA domain.</text>
</comment>
<evidence type="ECO:0000256" key="21">
    <source>
        <dbReference type="SAM" id="SignalP"/>
    </source>
</evidence>
<dbReference type="InterPro" id="IPR036662">
    <property type="entry name" value="PTS_EIIA_man-typ_sf"/>
</dbReference>
<keyword evidence="12" id="KW-0963">Cytoplasm</keyword>
<dbReference type="Gene3D" id="1.10.274.10">
    <property type="entry name" value="PtsI, HPr-binding domain"/>
    <property type="match status" value="1"/>
</dbReference>
<dbReference type="InterPro" id="IPR004701">
    <property type="entry name" value="PTS_EIIA_man-typ"/>
</dbReference>
<dbReference type="Gene3D" id="3.50.30.10">
    <property type="entry name" value="Phosphohistidine domain"/>
    <property type="match status" value="1"/>
</dbReference>
<keyword evidence="16" id="KW-0479">Metal-binding</keyword>
<dbReference type="Proteomes" id="UP000598174">
    <property type="component" value="Unassembled WGS sequence"/>
</dbReference>
<comment type="function">
    <text evidence="4">Component of the dihydroxyacetone kinase complex, which is responsible for the phosphoenolpyruvate (PEP)-dependent phosphorylation of dihydroxyacetone. DhaM serves as the phosphoryl donor. Is phosphorylated by phosphoenolpyruvate in an EI- and HPr-dependent reaction, and a phosphorelay system on histidine residues finally leads to phosphoryl transfer to DhaL and dihydroxyacetone.</text>
</comment>
<sequence length="827" mass="84661">MVAVVVVSHSRALARAAVALAAEMAPTARIEIAAGLDEKTLGTDATAIRSALAAADDGSGVVVLMDLGSAVLSAELALEMVDDELRSRVLLCPAPLVEGLVAAAVAAASGAGRDEVAREAIAGLAGKQAQLGEAPAPAQPAPAQPAPARPGAAQPAPAGEFGAVATVRVGNPHGLHARPAARLVTEARRLDAGVEVRNRTTGSGWVPATSLSRVATLGALRGHEIDVRASGPRARQAVDEIVAVAARQFDETPPELEKIGEWGGDDPVDVGKLDGATTGVRRGQPASAGIGLGPAWRRSSTSPDLPDEPSRGADAEWRRVTDAVAAVRREIDKIWEGNPEASIFDAHLLLLDDAELLGEARRRIDAGAAAPPAFRGAAGLIAADFDALEDPYLRGRGDDVHAVADQVLRAMLGIAERTPAGDGVLVAADLTPAEAATLDPVRVKGVLLAFGSATSHGAILARTRGIPMVVGAGPAVLSVPPGAAVALDGSTGEFAVNPPGDVLTRFRERAASRSARARAAGSRAHQPAVTADGVRIEVAANIGSLADATAAAEHGADLAGLVRTEFLFLDRAAAPGADEQFATYRQLAAALGGRRITLRTLDVGGDKPLRYAPAPHEQNPFLGVRGIRHSLAHPALFAEQLLAIARVARETPVSVMFPMVSTVAEIVAARRMLDDALARTGPAAGLRVGIMVEVPAAALRAAAFTPYVDFVSVGTNDLTQYTLAAERGNAAVPADGLDPAVLRLVGGICRRAGVPVAVCGELAGDEAAVPLLTALGVRELSVAPPAVPLVKEAVRATRLDLAGPLAERALELADAADVRRLSVQSGR</sequence>
<dbReference type="Pfam" id="PF00381">
    <property type="entry name" value="PTS-HPr"/>
    <property type="match status" value="1"/>
</dbReference>
<dbReference type="GO" id="GO:0005737">
    <property type="term" value="C:cytoplasm"/>
    <property type="evidence" value="ECO:0007669"/>
    <property type="project" value="UniProtKB-SubCell"/>
</dbReference>
<evidence type="ECO:0000256" key="2">
    <source>
        <dbReference type="ARBA" id="ARBA00001113"/>
    </source>
</evidence>
<evidence type="ECO:0000256" key="20">
    <source>
        <dbReference type="SAM" id="MobiDB-lite"/>
    </source>
</evidence>
<feature type="region of interest" description="Disordered" evidence="20">
    <location>
        <begin position="131"/>
        <end position="156"/>
    </location>
</feature>
<evidence type="ECO:0000256" key="16">
    <source>
        <dbReference type="ARBA" id="ARBA00022723"/>
    </source>
</evidence>
<evidence type="ECO:0000256" key="4">
    <source>
        <dbReference type="ARBA" id="ARBA00002788"/>
    </source>
</evidence>
<comment type="catalytic activity">
    <reaction evidence="1">
        <text>L-histidyl-[protein] + phosphoenolpyruvate = N(pros)-phospho-L-histidyl-[protein] + pyruvate</text>
        <dbReference type="Rhea" id="RHEA:23880"/>
        <dbReference type="Rhea" id="RHEA-COMP:9745"/>
        <dbReference type="Rhea" id="RHEA-COMP:9746"/>
        <dbReference type="ChEBI" id="CHEBI:15361"/>
        <dbReference type="ChEBI" id="CHEBI:29979"/>
        <dbReference type="ChEBI" id="CHEBI:58702"/>
        <dbReference type="ChEBI" id="CHEBI:64837"/>
        <dbReference type="EC" id="2.7.3.9"/>
    </reaction>
</comment>
<evidence type="ECO:0000259" key="22">
    <source>
        <dbReference type="PROSITE" id="PS51096"/>
    </source>
</evidence>
<dbReference type="InterPro" id="IPR006318">
    <property type="entry name" value="PTS_EI-like"/>
</dbReference>